<dbReference type="FunFam" id="3.40.50.12780:FF:000013">
    <property type="entry name" value="Long-chain-fatty-acid--AMP ligase FadD32"/>
    <property type="match status" value="1"/>
</dbReference>
<dbReference type="SUPFAM" id="SSF47336">
    <property type="entry name" value="ACP-like"/>
    <property type="match status" value="3"/>
</dbReference>
<dbReference type="InterPro" id="IPR020806">
    <property type="entry name" value="PKS_PP-bd"/>
</dbReference>
<dbReference type="SUPFAM" id="SSF52151">
    <property type="entry name" value="FabD/lysophospholipase-like"/>
    <property type="match status" value="1"/>
</dbReference>
<dbReference type="CDD" id="cd05931">
    <property type="entry name" value="FAAL"/>
    <property type="match status" value="1"/>
</dbReference>
<keyword evidence="6" id="KW-0677">Repeat</keyword>
<evidence type="ECO:0000259" key="14">
    <source>
        <dbReference type="PROSITE" id="PS52004"/>
    </source>
</evidence>
<dbReference type="Pfam" id="PF08541">
    <property type="entry name" value="ACP_syn_III_C"/>
    <property type="match status" value="1"/>
</dbReference>
<dbReference type="SMART" id="SM00823">
    <property type="entry name" value="PKS_PP"/>
    <property type="match status" value="3"/>
</dbReference>
<keyword evidence="7" id="KW-0276">Fatty acid metabolism</keyword>
<dbReference type="CDD" id="cd00833">
    <property type="entry name" value="PKS"/>
    <property type="match status" value="1"/>
</dbReference>
<feature type="region of interest" description="Disordered" evidence="12">
    <location>
        <begin position="2083"/>
        <end position="2106"/>
    </location>
</feature>
<evidence type="ECO:0000256" key="4">
    <source>
        <dbReference type="ARBA" id="ARBA00022553"/>
    </source>
</evidence>
<feature type="domain" description="Carrier" evidence="13">
    <location>
        <begin position="3116"/>
        <end position="3190"/>
    </location>
</feature>
<dbReference type="FunFam" id="1.10.1200.10:FF:000005">
    <property type="entry name" value="Nonribosomal peptide synthetase 1"/>
    <property type="match status" value="1"/>
</dbReference>
<dbReference type="SUPFAM" id="SSF55048">
    <property type="entry name" value="Probable ACP-binding domain of malonyl-CoA ACP transacylase"/>
    <property type="match status" value="1"/>
</dbReference>
<dbReference type="Gene3D" id="3.30.559.30">
    <property type="entry name" value="Nonribosomal peptide synthetase, condensation domain"/>
    <property type="match status" value="1"/>
</dbReference>
<dbReference type="InterPro" id="IPR045851">
    <property type="entry name" value="AMP-bd_C_sf"/>
</dbReference>
<dbReference type="InterPro" id="IPR040097">
    <property type="entry name" value="FAAL/FAAC"/>
</dbReference>
<dbReference type="InterPro" id="IPR013747">
    <property type="entry name" value="ACP_syn_III_C"/>
</dbReference>
<dbReference type="GO" id="GO:0004312">
    <property type="term" value="F:fatty acid synthase activity"/>
    <property type="evidence" value="ECO:0007669"/>
    <property type="project" value="TreeGrafter"/>
</dbReference>
<dbReference type="Pfam" id="PF00698">
    <property type="entry name" value="Acyl_transf_1"/>
    <property type="match status" value="1"/>
</dbReference>
<evidence type="ECO:0000259" key="13">
    <source>
        <dbReference type="PROSITE" id="PS50075"/>
    </source>
</evidence>
<dbReference type="Pfam" id="PF00501">
    <property type="entry name" value="AMP-binding"/>
    <property type="match status" value="2"/>
</dbReference>
<dbReference type="InterPro" id="IPR001227">
    <property type="entry name" value="Ac_transferase_dom_sf"/>
</dbReference>
<dbReference type="GO" id="GO:0005737">
    <property type="term" value="C:cytoplasm"/>
    <property type="evidence" value="ECO:0007669"/>
    <property type="project" value="TreeGrafter"/>
</dbReference>
<dbReference type="PROSITE" id="PS00012">
    <property type="entry name" value="PHOSPHOPANTETHEINE"/>
    <property type="match status" value="1"/>
</dbReference>
<dbReference type="GO" id="GO:0004315">
    <property type="term" value="F:3-oxoacyl-[acyl-carrier-protein] synthase activity"/>
    <property type="evidence" value="ECO:0007669"/>
    <property type="project" value="InterPro"/>
</dbReference>
<dbReference type="Pfam" id="PF13193">
    <property type="entry name" value="AMP-binding_C"/>
    <property type="match status" value="1"/>
</dbReference>
<dbReference type="FunFam" id="3.40.47.10:FF:000019">
    <property type="entry name" value="Polyketide synthase type I"/>
    <property type="match status" value="1"/>
</dbReference>
<evidence type="ECO:0000256" key="6">
    <source>
        <dbReference type="ARBA" id="ARBA00022737"/>
    </source>
</evidence>
<evidence type="ECO:0000313" key="15">
    <source>
        <dbReference type="EMBL" id="QEG40703.1"/>
    </source>
</evidence>
<comment type="similarity">
    <text evidence="10">In the C-terminal section; belongs to the NRP synthetase family.</text>
</comment>
<feature type="region of interest" description="Disordered" evidence="12">
    <location>
        <begin position="3187"/>
        <end position="3224"/>
    </location>
</feature>
<dbReference type="GO" id="GO:0006633">
    <property type="term" value="P:fatty acid biosynthetic process"/>
    <property type="evidence" value="ECO:0007669"/>
    <property type="project" value="InterPro"/>
</dbReference>
<dbReference type="PANTHER" id="PTHR43775:SF37">
    <property type="entry name" value="SI:DKEY-61P9.11"/>
    <property type="match status" value="1"/>
</dbReference>
<comment type="function">
    <text evidence="11">Involved in production of the polyketide antibiotic thailandamide.</text>
</comment>
<dbReference type="InterPro" id="IPR042099">
    <property type="entry name" value="ANL_N_sf"/>
</dbReference>
<comment type="similarity">
    <text evidence="2">Belongs to the ATP-dependent AMP-binding enzyme family.</text>
</comment>
<keyword evidence="16" id="KW-1185">Reference proteome</keyword>
<feature type="domain" description="Ketosynthase family 3 (KS3)" evidence="14">
    <location>
        <begin position="678"/>
        <end position="1091"/>
    </location>
</feature>
<dbReference type="InterPro" id="IPR016039">
    <property type="entry name" value="Thiolase-like"/>
</dbReference>
<feature type="compositionally biased region" description="Low complexity" evidence="12">
    <location>
        <begin position="3242"/>
        <end position="3257"/>
    </location>
</feature>
<organism evidence="15 16">
    <name type="scientific">Roseimaritima ulvae</name>
    <dbReference type="NCBI Taxonomy" id="980254"/>
    <lineage>
        <taxon>Bacteria</taxon>
        <taxon>Pseudomonadati</taxon>
        <taxon>Planctomycetota</taxon>
        <taxon>Planctomycetia</taxon>
        <taxon>Pirellulales</taxon>
        <taxon>Pirellulaceae</taxon>
        <taxon>Roseimaritima</taxon>
    </lineage>
</organism>
<dbReference type="InterPro" id="IPR016035">
    <property type="entry name" value="Acyl_Trfase/lysoPLipase"/>
</dbReference>
<evidence type="ECO:0000256" key="3">
    <source>
        <dbReference type="ARBA" id="ARBA00022450"/>
    </source>
</evidence>
<evidence type="ECO:0000256" key="7">
    <source>
        <dbReference type="ARBA" id="ARBA00022832"/>
    </source>
</evidence>
<dbReference type="RefSeq" id="WP_162275898.1">
    <property type="nucleotide sequence ID" value="NZ_CP042914.1"/>
</dbReference>
<dbReference type="CDD" id="cd05930">
    <property type="entry name" value="A_NRPS"/>
    <property type="match status" value="1"/>
</dbReference>
<dbReference type="InterPro" id="IPR013217">
    <property type="entry name" value="Methyltransf_12"/>
</dbReference>
<dbReference type="Pfam" id="PF08242">
    <property type="entry name" value="Methyltransf_12"/>
    <property type="match status" value="1"/>
</dbReference>
<dbReference type="Pfam" id="PF00668">
    <property type="entry name" value="Condensation"/>
    <property type="match status" value="1"/>
</dbReference>
<evidence type="ECO:0000256" key="12">
    <source>
        <dbReference type="SAM" id="MobiDB-lite"/>
    </source>
</evidence>
<dbReference type="InterPro" id="IPR010071">
    <property type="entry name" value="AA_adenyl_dom"/>
</dbReference>
<name>A0A5B9R302_9BACT</name>
<dbReference type="Pfam" id="PF16197">
    <property type="entry name" value="KAsynt_C_assoc"/>
    <property type="match status" value="1"/>
</dbReference>
<dbReference type="GO" id="GO:0009403">
    <property type="term" value="P:toxin biosynthetic process"/>
    <property type="evidence" value="ECO:0007669"/>
    <property type="project" value="UniProtKB-ARBA"/>
</dbReference>
<keyword evidence="3" id="KW-0596">Phosphopantetheine</keyword>
<evidence type="ECO:0000256" key="5">
    <source>
        <dbReference type="ARBA" id="ARBA00022679"/>
    </source>
</evidence>
<dbReference type="InterPro" id="IPR023213">
    <property type="entry name" value="CAT-like_dom_sf"/>
</dbReference>
<dbReference type="Pfam" id="PF23024">
    <property type="entry name" value="AMP-dom_DIP2-like"/>
    <property type="match status" value="1"/>
</dbReference>
<feature type="region of interest" description="Disordered" evidence="12">
    <location>
        <begin position="1562"/>
        <end position="1601"/>
    </location>
</feature>
<dbReference type="PROSITE" id="PS00455">
    <property type="entry name" value="AMP_BINDING"/>
    <property type="match status" value="1"/>
</dbReference>
<keyword evidence="4" id="KW-0597">Phosphoprotein</keyword>
<dbReference type="InterPro" id="IPR013751">
    <property type="entry name" value="ACP_syn_III_N"/>
</dbReference>
<dbReference type="PROSITE" id="PS52004">
    <property type="entry name" value="KS3_2"/>
    <property type="match status" value="1"/>
</dbReference>
<dbReference type="SUPFAM" id="SSF53335">
    <property type="entry name" value="S-adenosyl-L-methionine-dependent methyltransferases"/>
    <property type="match status" value="1"/>
</dbReference>
<dbReference type="GO" id="GO:0031177">
    <property type="term" value="F:phosphopantetheine binding"/>
    <property type="evidence" value="ECO:0007669"/>
    <property type="project" value="InterPro"/>
</dbReference>
<dbReference type="Pfam" id="PF02801">
    <property type="entry name" value="Ketoacyl-synt_C"/>
    <property type="match status" value="1"/>
</dbReference>
<dbReference type="Gene3D" id="3.40.47.10">
    <property type="match status" value="5"/>
</dbReference>
<dbReference type="Gene3D" id="3.40.50.150">
    <property type="entry name" value="Vaccinia Virus protein VP39"/>
    <property type="match status" value="1"/>
</dbReference>
<dbReference type="InterPro" id="IPR020841">
    <property type="entry name" value="PKS_Beta-ketoAc_synthase_dom"/>
</dbReference>
<dbReference type="SUPFAM" id="SSF53901">
    <property type="entry name" value="Thiolase-like"/>
    <property type="match status" value="3"/>
</dbReference>
<dbReference type="SUPFAM" id="SSF52777">
    <property type="entry name" value="CoA-dependent acyltransferases"/>
    <property type="match status" value="2"/>
</dbReference>
<evidence type="ECO:0000313" key="16">
    <source>
        <dbReference type="Proteomes" id="UP000325286"/>
    </source>
</evidence>
<dbReference type="SMART" id="SM01294">
    <property type="entry name" value="PKS_PP_betabranch"/>
    <property type="match status" value="1"/>
</dbReference>
<dbReference type="Gene3D" id="3.30.70.3290">
    <property type="match status" value="1"/>
</dbReference>
<dbReference type="Gene3D" id="1.10.1200.10">
    <property type="entry name" value="ACP-like"/>
    <property type="match status" value="3"/>
</dbReference>
<dbReference type="Gene3D" id="3.30.300.30">
    <property type="match status" value="2"/>
</dbReference>
<dbReference type="NCBIfam" id="TIGR01733">
    <property type="entry name" value="AA-adenyl-dom"/>
    <property type="match status" value="1"/>
</dbReference>
<dbReference type="InterPro" id="IPR016036">
    <property type="entry name" value="Malonyl_transacylase_ACP-bd"/>
</dbReference>
<dbReference type="SMART" id="SM00827">
    <property type="entry name" value="PKS_AT"/>
    <property type="match status" value="1"/>
</dbReference>
<dbReference type="Pfam" id="PF00109">
    <property type="entry name" value="ketoacyl-synt"/>
    <property type="match status" value="1"/>
</dbReference>
<dbReference type="GO" id="GO:0071770">
    <property type="term" value="P:DIM/DIP cell wall layer assembly"/>
    <property type="evidence" value="ECO:0007669"/>
    <property type="project" value="TreeGrafter"/>
</dbReference>
<dbReference type="Proteomes" id="UP000325286">
    <property type="component" value="Chromosome"/>
</dbReference>
<dbReference type="InterPro" id="IPR009081">
    <property type="entry name" value="PP-bd_ACP"/>
</dbReference>
<proteinExistence type="inferred from homology"/>
<dbReference type="Gene3D" id="3.40.366.10">
    <property type="entry name" value="Malonyl-Coenzyme A Acyl Carrier Protein, domain 2"/>
    <property type="match status" value="1"/>
</dbReference>
<dbReference type="EMBL" id="CP042914">
    <property type="protein sequence ID" value="QEG40703.1"/>
    <property type="molecule type" value="Genomic_DNA"/>
</dbReference>
<dbReference type="FunFam" id="3.40.50.12780:FF:000012">
    <property type="entry name" value="Non-ribosomal peptide synthetase"/>
    <property type="match status" value="1"/>
</dbReference>
<feature type="region of interest" description="Disordered" evidence="12">
    <location>
        <begin position="3242"/>
        <end position="3263"/>
    </location>
</feature>
<dbReference type="InterPro" id="IPR050091">
    <property type="entry name" value="PKS_NRPS_Biosynth_Enz"/>
</dbReference>
<dbReference type="PROSITE" id="PS50075">
    <property type="entry name" value="CARRIER"/>
    <property type="match status" value="3"/>
</dbReference>
<dbReference type="PROSITE" id="PS00606">
    <property type="entry name" value="KS3_1"/>
    <property type="match status" value="1"/>
</dbReference>
<dbReference type="InterPro" id="IPR025110">
    <property type="entry name" value="AMP-bd_C"/>
</dbReference>
<dbReference type="InterPro" id="IPR014043">
    <property type="entry name" value="Acyl_transferase_dom"/>
</dbReference>
<dbReference type="InterPro" id="IPR020845">
    <property type="entry name" value="AMP-binding_CS"/>
</dbReference>
<dbReference type="InterPro" id="IPR032821">
    <property type="entry name" value="PKS_assoc"/>
</dbReference>
<gene>
    <name evidence="15" type="primary">lgrD</name>
    <name evidence="15" type="ORF">UC8_27200</name>
</gene>
<dbReference type="Gene3D" id="3.40.50.12780">
    <property type="entry name" value="N-terminal domain of ligase-like"/>
    <property type="match status" value="2"/>
</dbReference>
<feature type="compositionally biased region" description="Polar residues" evidence="12">
    <location>
        <begin position="3191"/>
        <end position="3201"/>
    </location>
</feature>
<dbReference type="Pfam" id="PF08545">
    <property type="entry name" value="ACP_syn_III"/>
    <property type="match status" value="1"/>
</dbReference>
<accession>A0A5B9R302</accession>
<dbReference type="InterPro" id="IPR014031">
    <property type="entry name" value="Ketoacyl_synth_C"/>
</dbReference>
<dbReference type="KEGG" id="rul:UC8_27200"/>
<feature type="domain" description="Carrier" evidence="13">
    <location>
        <begin position="584"/>
        <end position="661"/>
    </location>
</feature>
<dbReference type="InterPro" id="IPR000873">
    <property type="entry name" value="AMP-dep_synth/lig_dom"/>
</dbReference>
<evidence type="ECO:0000256" key="10">
    <source>
        <dbReference type="ARBA" id="ARBA00029443"/>
    </source>
</evidence>
<dbReference type="Gene3D" id="3.30.559.10">
    <property type="entry name" value="Chloramphenicol acetyltransferase-like domain"/>
    <property type="match status" value="1"/>
</dbReference>
<dbReference type="PANTHER" id="PTHR43775">
    <property type="entry name" value="FATTY ACID SYNTHASE"/>
    <property type="match status" value="1"/>
</dbReference>
<dbReference type="SUPFAM" id="SSF56801">
    <property type="entry name" value="Acetyl-CoA synthetase-like"/>
    <property type="match status" value="2"/>
</dbReference>
<dbReference type="InterPro" id="IPR006162">
    <property type="entry name" value="Ppantetheine_attach_site"/>
</dbReference>
<evidence type="ECO:0000256" key="8">
    <source>
        <dbReference type="ARBA" id="ARBA00023098"/>
    </source>
</evidence>
<dbReference type="GO" id="GO:0005886">
    <property type="term" value="C:plasma membrane"/>
    <property type="evidence" value="ECO:0007669"/>
    <property type="project" value="TreeGrafter"/>
</dbReference>
<dbReference type="SMART" id="SM00825">
    <property type="entry name" value="PKS_KS"/>
    <property type="match status" value="1"/>
</dbReference>
<evidence type="ECO:0000256" key="11">
    <source>
        <dbReference type="ARBA" id="ARBA00054155"/>
    </source>
</evidence>
<keyword evidence="9" id="KW-0511">Multifunctional enzyme</keyword>
<keyword evidence="8" id="KW-0443">Lipid metabolism</keyword>
<dbReference type="FunFam" id="3.40.50.980:FF:000001">
    <property type="entry name" value="Non-ribosomal peptide synthetase"/>
    <property type="match status" value="1"/>
</dbReference>
<dbReference type="InterPro" id="IPR029063">
    <property type="entry name" value="SAM-dependent_MTases_sf"/>
</dbReference>
<evidence type="ECO:0000256" key="1">
    <source>
        <dbReference type="ARBA" id="ARBA00001957"/>
    </source>
</evidence>
<dbReference type="InterPro" id="IPR001242">
    <property type="entry name" value="Condensation_dom"/>
</dbReference>
<dbReference type="Pfam" id="PF00550">
    <property type="entry name" value="PP-binding"/>
    <property type="match status" value="3"/>
</dbReference>
<evidence type="ECO:0000256" key="9">
    <source>
        <dbReference type="ARBA" id="ARBA00023268"/>
    </source>
</evidence>
<feature type="domain" description="Carrier" evidence="13">
    <location>
        <begin position="1995"/>
        <end position="2072"/>
    </location>
</feature>
<keyword evidence="5" id="KW-0808">Transferase</keyword>
<reference evidence="15 16" key="1">
    <citation type="submission" date="2019-08" db="EMBL/GenBank/DDBJ databases">
        <title>Deep-cultivation of Planctomycetes and their phenomic and genomic characterization uncovers novel biology.</title>
        <authorList>
            <person name="Wiegand S."/>
            <person name="Jogler M."/>
            <person name="Boedeker C."/>
            <person name="Pinto D."/>
            <person name="Vollmers J."/>
            <person name="Rivas-Marin E."/>
            <person name="Kohn T."/>
            <person name="Peeters S.H."/>
            <person name="Heuer A."/>
            <person name="Rast P."/>
            <person name="Oberbeckmann S."/>
            <person name="Bunk B."/>
            <person name="Jeske O."/>
            <person name="Meyerdierks A."/>
            <person name="Storesund J.E."/>
            <person name="Kallscheuer N."/>
            <person name="Luecker S."/>
            <person name="Lage O.M."/>
            <person name="Pohl T."/>
            <person name="Merkel B.J."/>
            <person name="Hornburger P."/>
            <person name="Mueller R.-W."/>
            <person name="Bruemmer F."/>
            <person name="Labrenz M."/>
            <person name="Spormann A.M."/>
            <person name="Op den Camp H."/>
            <person name="Overmann J."/>
            <person name="Amann R."/>
            <person name="Jetten M.S.M."/>
            <person name="Mascher T."/>
            <person name="Medema M.H."/>
            <person name="Devos D.P."/>
            <person name="Kaster A.-K."/>
            <person name="Ovreas L."/>
            <person name="Rohde M."/>
            <person name="Galperin M.Y."/>
            <person name="Jogler C."/>
        </authorList>
    </citation>
    <scope>NUCLEOTIDE SEQUENCE [LARGE SCALE GENOMIC DNA]</scope>
    <source>
        <strain evidence="15 16">UC8</strain>
    </source>
</reference>
<comment type="cofactor">
    <cofactor evidence="1">
        <name>pantetheine 4'-phosphate</name>
        <dbReference type="ChEBI" id="CHEBI:47942"/>
    </cofactor>
</comment>
<dbReference type="InterPro" id="IPR018201">
    <property type="entry name" value="Ketoacyl_synth_AS"/>
</dbReference>
<dbReference type="InterPro" id="IPR036736">
    <property type="entry name" value="ACP-like_sf"/>
</dbReference>
<sequence>MNLPQTTQQAPTLVDLLSLRGSGAAAKDNGYTFLTGEDQPGERLGYAELDRQARRIAARLMAEGRSGQRCLILSAPGPAYLASLFGCLYAGVTAVTAYPPRARRKDERLEAVLHDADAGFALVDAGLFRRKALLCQATKTLGKLDWLDADAMRFSSGASHWARPDLAPDDIAILQYTSGSTASPRGVQLTHRNLLHNLEVIFDAFDFGPAEQIGVCWLPPYHDMGLIGGLLQPMYSGLSTSVMSPASFIQRPFRWLRAISEFRGNISGGPNFAYDLCVEHVTDEQLRSLDLSCWTLAFNGAEPIVPETLERFVEKFAPCGFRAEAFVPCYGLAESTLLVSGGPRRVPPRTQVFEGGRRTVSSGRVSHLQTVRIVDVKTGTVCAPGEEGEIWISSDSVSSGYWNRPEETRQTFAGRLPNDARAYLRSGDLGRIEDDHLYVTGRLKDLIVLRGRNLHPHELEATADRCHPQLVVHGAAAFTVQRPSDQTLCLAVVLELKRATDPQQYEAIVAAVRSQVASEFDLQVEAVDLVRSGVLPRTSSGKPRRRQTCEKFETGELSPLFAWRADAMVAAPSAPADEPGPANMPQSQIQRWLAERIAKQVSIPIERVNIESPFAEFGLDSVSAVMIAGELEERLGRKLPATLFYDAPNIREVARMLGDDDLPLPSAGTTDFPSDRLANQVAVVGVACRLPGCDTPDAFWQLIREGRTSVGDTPPGRRAAISSRITTTRAGWLTDVDRFDAALFGIAPSEAQWIDPQHRLLLETCWQAIENAGCDPKGLADRNVGVFVGISNDDYGKAIVASGIPPRAYSVTGNAASMAAHRVSYHLNLHGPSLSIDTACSSSLVAVHQARRSLQAGDCDAALVAGVNLILRPDVSEGLSDAGMLAVDGLCKSFDARANGYVRGEGCVVMMLKRVADARRDGDPILAVLTGSAVNQDGRTNGITAPNGTSQKRLIASALRDADLQPQDVTLIEAHGTGTILGDPIEFQALRDAYDADSADLPPCVIGSVKANIGHLESAAGLASLLKAVLAVQHAELPPLAHFREPNPHLALEGSRFQLPTAAAPWTAVRPVAAVSSFGFGGTNAHVLVAGTPASAASGSPQPAAQTQLLALSAHSEAAVRELAAGVGRTLASVDRPLADFAASANRSRTSLAHRVAVVANDRSSMAEGLQAFFAGKPAADVFHGVASPGGAPKVAFLYSGQGGQYVGMGRGLYQASSQFRSWVQRSEQLLRDEFDDGVKDFLLGSLREKGRSAEGKQCAEGKCEHDPRLRRPCSQTALFVLQVGLADVLAEAGVKPQVVLGHSMGEYAAACLAGVIQREDGLRLTAARAHQIDALQTPGAMAIVFARQEDIQSLIAASPISFAAINGPEQAVLSGEAGAMDVFLSRLTDAGINHRRLPVASGFHSSLLDPILHGLRRTVESFELQTPQIEFISTLTATPVSEELRTAEYWMRHTRQPVQFAKGLQALHSSQCQILVELGPHPTLCSLAALNPGSSGAPVATLQRGTEDRLALQRTLAQLYVGGVDLDWRAIAGTIHGTAGRPVGLPTYPFQRRRFWLEGLDAAPPRDPASQPSSETREQATARAPEQAAGEEVAEPQQQERDELQNYVERFDQVEQLVGRYFASSLVALGWRPEPGHSTTIDDLARQLNVTPVYQKMLRRIVEVCAAQGMLRHDDGRWTVLRSLSDDAASSEALAQRIISACPPSELEIRIARRCAASLDKVLTGEIEPLEVLMPSGRFDELEALYGQSPIARQANRLVAEQIVATARLHDRPLRILEIGAGTGGTTVAILQRLRAEGLACEYHFTDTSPVFTTHAKDRLQSRFAEIQYGLLDIERSPAEQNWTPHSFDLVLAANVLHATRSLQQSLHNTRDLLAQGGQLVLLESTDQRSLLDLIFGMTPGWWRFEDTDLRPTHPLLIASQWERLLLDCGFENLTQRPAHPVDHEQLACQTVMVAAMPISNESLPLNEPAADDSAVAETLSPSAMRLRQTPAAQRPAVLEQMLAERLATILGLETAELDVEQPVNNLGVDSLMAIQLKNRVESELGLNIPMVAFLQGHSVRQLMEKVLEQLDATMPAEVRLGAGSPAATPSAESSQVDSSHAVGDAADSASAAATRVIRSTASEIVPQVRLQVESQAPQATTEDGLTVLGPLSVGQQSLWTIHQLAPDSPAYNFAFLARAVPAPDIRGGRVYLAIDRLQSAVNELLELHPELRTYYRMWGTRPMRVNAAHLELPVEERDCADWSTERLLAMVREEADKPFDLHHGPVIRFLLLRHDEGDMLCIVLHHIAADLWSMDMLVQQLSRLYVSPGSVPAADNPVGYNHYVQWEQGLAESEEGDRLWQFWKAKLEAAPRILQLPTSHPRPAQQTYNGRAHGWSLTPELTQSLRSLAGREKTTLFTTMLSAYQGFLSRICGQQDLLVGTVVANRARSEWEQEVGYFLNQLVVRSQMQDSTTFRDLLSHTRNEMLEALEHHQMPFADLVSRLGIERDPSRPPLVQTMFIWDKPRHLRDSKFGGGGNDFAALRLEPLLMEQRGAPVDLTLIVFELEDRLSLAFRYNTDLFTPAAIEALADGFSACLTSLIRQPDQPIIEAPLLSRAGYQQQIVQWNDTHRPYEPTTSLDLFERLVATQGDAPAIATTSATHSYAELDDQANRIADKLAVAGVNKGDFVGISLPRGMQAVASILAVWKRGAAYLPLDPDYPDARLQFMVDDAAPTAILSHDEHRFQVPTISPDVDPDAEVQPRVASHRSLQTDDPAYMIYTSGSTGTPKGTVMRHRGLCNLALSQIEVLHTRSEDRILQFASLNFDASVFEIVMALNTGATLCIPDLRSDQPTSSVIVEQIRSLEVTVAVLPPSILSTHRGDDLPALRMVVSAGEACTPSCIRNWAHGRTFFNGYGPTEATVWSTIYQAHDDSPPPIGRPIPNSKAYVLDANQQPLPIGVPGELCVASPGLSLGYHARAELTAEKFIPNPFSSDEDATLYRTGDRVRFRPDGEIEFLGRIDNQVKISGHRIEPDEIAAAIGQIEHVCNAIVVPYAVEAQTGPSQRLVAYYVPDAMPGPNVSEMRSAVRARLPEYMVPSHWIAVPEFPLTANGKINLAALPDVSDHRPQLEVQFMAASTPTQRRLVAIWSEVLQLEQIGIRDNFFDLGGASLQAVQAAEAACQAGIGLAPERMFQYQTIEELANAIDDDSGSSSEPLTPQQADAPESDAPESGARQSNAPELDAPDKATAVTATLLPPVPAEQAQAAEKQTAEPQTAGTLSTSNARMVVESLGVYLPQRRMTTDEVVKGCANGLDFPLERMSGIEARQVAGEDEFSIDLALQSARDCLRHSKFRPADIDLLIACNISRYDGPNFQISYEPTTAAKLAAELGMPQAWSFDICNACAGFFTAMEIVRTMLQAGAVRRAMVVSGEYISHLAKTAQLEIDGFMDPRLACLTLGDAGVATILEMSDSGAGFEALDLYTAGKHHDLCIAKATNQPHGGAIMTTDAVRASAVTLKHSVGHAHRIMKRYHWEPEKVDKLIPHQTSTTTLDGAVEELNRSYGRTVCDRDMTVYNVMQRGNTASTTHWLAVMDQIRQGQINSGDHAVFAISGSGQTVGTALYQFDDLPQRLRAGDPPKAVGSEPRKIALGFDTPTVQLLLATSATPESADTVPNVVDMSLQAASDALQQSGWDRGDVGLLLHAGIYRNEYLSEPAVAAILAGKLQINEDLPDQDPRRTLAFDLMDGGRGALTACLVAAQMMQAGNIDKAMITNSEVENNGEVNAPQRRGIAEIGSAILLQRGQPGVGLGASCMRRFDEFQHLLETHTVLDQGRTVLTIHQDPDAPRRLIECIVVTVNEFLSQQGLTTDDLAVVLPPHLASGFADDLAAALQTSPQRMVSADQCALDPFTSTLALQWQRLNDQGLPPRGELGLIIAVGAGVEVGCTLYHF</sequence>
<dbReference type="CDD" id="cd19531">
    <property type="entry name" value="LCL_NRPS-like"/>
    <property type="match status" value="1"/>
</dbReference>
<protein>
    <submittedName>
        <fullName evidence="15">Linear gramicidin synthase subunit D</fullName>
    </submittedName>
</protein>
<evidence type="ECO:0000256" key="2">
    <source>
        <dbReference type="ARBA" id="ARBA00006432"/>
    </source>
</evidence>
<dbReference type="InterPro" id="IPR014030">
    <property type="entry name" value="Ketoacyl_synth_N"/>
</dbReference>
<dbReference type="CDD" id="cd02440">
    <property type="entry name" value="AdoMet_MTases"/>
    <property type="match status" value="1"/>
</dbReference>